<dbReference type="GO" id="GO:0005524">
    <property type="term" value="F:ATP binding"/>
    <property type="evidence" value="ECO:0007669"/>
    <property type="project" value="UniProtKB-UniRule"/>
</dbReference>
<evidence type="ECO:0000256" key="15">
    <source>
        <dbReference type="PIRNR" id="PIRNR017288"/>
    </source>
</evidence>
<evidence type="ECO:0000259" key="16">
    <source>
        <dbReference type="Pfam" id="PF00288"/>
    </source>
</evidence>
<keyword evidence="6" id="KW-0547">Nucleotide-binding</keyword>
<keyword evidence="13 15" id="KW-0753">Steroid metabolism</keyword>
<dbReference type="EMBL" id="LN890968">
    <property type="protein sequence ID" value="CUS13718.1"/>
    <property type="molecule type" value="Genomic_DNA"/>
</dbReference>
<evidence type="ECO:0000256" key="7">
    <source>
        <dbReference type="ARBA" id="ARBA00022777"/>
    </source>
</evidence>
<evidence type="ECO:0000256" key="12">
    <source>
        <dbReference type="ARBA" id="ARBA00023166"/>
    </source>
</evidence>
<dbReference type="InterPro" id="IPR035102">
    <property type="entry name" value="Phosphomevalonate_kinase"/>
</dbReference>
<dbReference type="Proteomes" id="UP001412239">
    <property type="component" value="Unassembled WGS sequence"/>
</dbReference>
<evidence type="ECO:0000256" key="10">
    <source>
        <dbReference type="ARBA" id="ARBA00023011"/>
    </source>
</evidence>
<sequence>MSIAVSAPGKVLLAGGYLVLDKNYSGLVFGLTARIHTISTISASEAGTIVVRSPQFSNATWTYTASPSKNGASVEQVTDKDSSDNTFIETAIRYVLSYLSLSKIPSSEIAILADNDYYSQPASTTPPQRFNNLNVPLSAAHKTGLGSSAALVTSLTACLLQMYSPTPFQLSVSSNLTKIHNLSQAAHCAAQGKVGSGFDVAAAVFGSCVYRRFSPSILQSLPEANTVGFSQELREAVDRNWDMGIEKTEIPKGMRVIMGDVDCGSSTPGMVKKVLTWRESEKEAAGEQWDELERVNRKLISLLAQLSEGSHDSVRRQILDIRKNLRAMGGAADVPIEPEEQTKLLDAVSTDVPGVLGGVVPGAGGYDAVAFIIKDDEETVTALKEFLAKWDHGKVKALETREEQEGVRVEQVKQYEGFGSYLKLT</sequence>
<evidence type="ECO:0000256" key="5">
    <source>
        <dbReference type="ARBA" id="ARBA00022679"/>
    </source>
</evidence>
<dbReference type="GO" id="GO:0010142">
    <property type="term" value="P:farnesyl diphosphate biosynthetic process, mevalonate pathway"/>
    <property type="evidence" value="ECO:0007669"/>
    <property type="project" value="TreeGrafter"/>
</dbReference>
<evidence type="ECO:0000313" key="18">
    <source>
        <dbReference type="Proteomes" id="UP001412239"/>
    </source>
</evidence>
<dbReference type="InterPro" id="IPR036554">
    <property type="entry name" value="GHMP_kinase_C_sf"/>
</dbReference>
<evidence type="ECO:0000256" key="6">
    <source>
        <dbReference type="ARBA" id="ARBA00022741"/>
    </source>
</evidence>
<dbReference type="PIRSF" id="PIRSF017288">
    <property type="entry name" value="PMK_GHMP_euk"/>
    <property type="match status" value="1"/>
</dbReference>
<keyword evidence="18" id="KW-1185">Reference proteome</keyword>
<dbReference type="Gene3D" id="3.30.230.10">
    <property type="match status" value="1"/>
</dbReference>
<dbReference type="PANTHER" id="PTHR31814:SF2">
    <property type="entry name" value="PHOSPHOMEVALONATE KINASE"/>
    <property type="match status" value="1"/>
</dbReference>
<name>A0A292Q4C0_9PEZI</name>
<keyword evidence="12" id="KW-1207">Sterol metabolism</keyword>
<comment type="pathway">
    <text evidence="1 15">Isoprenoid biosynthesis; isopentenyl diphosphate biosynthesis via mevalonate pathway; isopentenyl diphosphate from (R)-mevalonate: step 2/3.</text>
</comment>
<dbReference type="EC" id="2.7.4.2" evidence="3 15"/>
<keyword evidence="8" id="KW-0067">ATP-binding</keyword>
<keyword evidence="11 15" id="KW-0443">Lipid metabolism</keyword>
<keyword evidence="5 15" id="KW-0808">Transferase</keyword>
<dbReference type="Pfam" id="PF00288">
    <property type="entry name" value="GHMP_kinases_N"/>
    <property type="match status" value="1"/>
</dbReference>
<evidence type="ECO:0000313" key="17">
    <source>
        <dbReference type="EMBL" id="CUS13718.1"/>
    </source>
</evidence>
<dbReference type="UniPathway" id="UPA00057">
    <property type="reaction ID" value="UER00099"/>
</dbReference>
<evidence type="ECO:0000256" key="1">
    <source>
        <dbReference type="ARBA" id="ARBA00005017"/>
    </source>
</evidence>
<accession>A0A292Q4C0</accession>
<dbReference type="Gene3D" id="3.30.70.890">
    <property type="entry name" value="GHMP kinase, C-terminal domain"/>
    <property type="match status" value="1"/>
</dbReference>
<dbReference type="GO" id="GO:0019287">
    <property type="term" value="P:isopentenyl diphosphate biosynthetic process, mevalonate pathway"/>
    <property type="evidence" value="ECO:0007669"/>
    <property type="project" value="UniProtKB-UniRule"/>
</dbReference>
<dbReference type="GO" id="GO:0006696">
    <property type="term" value="P:ergosterol biosynthetic process"/>
    <property type="evidence" value="ECO:0007669"/>
    <property type="project" value="TreeGrafter"/>
</dbReference>
<dbReference type="PANTHER" id="PTHR31814">
    <property type="match status" value="1"/>
</dbReference>
<dbReference type="GO" id="GO:0005777">
    <property type="term" value="C:peroxisome"/>
    <property type="evidence" value="ECO:0007669"/>
    <property type="project" value="TreeGrafter"/>
</dbReference>
<evidence type="ECO:0000256" key="4">
    <source>
        <dbReference type="ARBA" id="ARBA00022516"/>
    </source>
</evidence>
<evidence type="ECO:0000256" key="13">
    <source>
        <dbReference type="ARBA" id="ARBA00023221"/>
    </source>
</evidence>
<evidence type="ECO:0000256" key="11">
    <source>
        <dbReference type="ARBA" id="ARBA00023098"/>
    </source>
</evidence>
<evidence type="ECO:0000256" key="14">
    <source>
        <dbReference type="ARBA" id="ARBA00029326"/>
    </source>
</evidence>
<dbReference type="SUPFAM" id="SSF54211">
    <property type="entry name" value="Ribosomal protein S5 domain 2-like"/>
    <property type="match status" value="1"/>
</dbReference>
<organism evidence="17 18">
    <name type="scientific">Tuber aestivum</name>
    <name type="common">summer truffle</name>
    <dbReference type="NCBI Taxonomy" id="59557"/>
    <lineage>
        <taxon>Eukaryota</taxon>
        <taxon>Fungi</taxon>
        <taxon>Dikarya</taxon>
        <taxon>Ascomycota</taxon>
        <taxon>Pezizomycotina</taxon>
        <taxon>Pezizomycetes</taxon>
        <taxon>Pezizales</taxon>
        <taxon>Tuberaceae</taxon>
        <taxon>Tuber</taxon>
    </lineage>
</organism>
<dbReference type="InterPro" id="IPR006204">
    <property type="entry name" value="GHMP_kinase_N_dom"/>
</dbReference>
<protein>
    <recommendedName>
        <fullName evidence="3 15">Phosphomevalonate kinase</fullName>
        <ecNumber evidence="3 15">2.7.4.2</ecNumber>
    </recommendedName>
</protein>
<evidence type="ECO:0000256" key="2">
    <source>
        <dbReference type="ARBA" id="ARBA00006495"/>
    </source>
</evidence>
<dbReference type="InterPro" id="IPR020568">
    <property type="entry name" value="Ribosomal_Su5_D2-typ_SF"/>
</dbReference>
<keyword evidence="4 15" id="KW-0444">Lipid biosynthesis</keyword>
<dbReference type="InterPro" id="IPR014721">
    <property type="entry name" value="Ribsml_uS5_D2-typ_fold_subgr"/>
</dbReference>
<evidence type="ECO:0000256" key="3">
    <source>
        <dbReference type="ARBA" id="ARBA00012958"/>
    </source>
</evidence>
<evidence type="ECO:0000256" key="9">
    <source>
        <dbReference type="ARBA" id="ARBA00022955"/>
    </source>
</evidence>
<evidence type="ECO:0000256" key="8">
    <source>
        <dbReference type="ARBA" id="ARBA00022840"/>
    </source>
</evidence>
<keyword evidence="7 15" id="KW-0418">Kinase</keyword>
<comment type="similarity">
    <text evidence="2 15">Belongs to the GHMP kinase family. Mevalonate kinase subfamily.</text>
</comment>
<gene>
    <name evidence="17" type="ORF">GSTUAT00002243001</name>
</gene>
<comment type="catalytic activity">
    <reaction evidence="14">
        <text>(R)-5-phosphomevalonate + ATP = (R)-5-diphosphomevalonate + ADP</text>
        <dbReference type="Rhea" id="RHEA:16341"/>
        <dbReference type="ChEBI" id="CHEBI:30616"/>
        <dbReference type="ChEBI" id="CHEBI:57557"/>
        <dbReference type="ChEBI" id="CHEBI:58146"/>
        <dbReference type="ChEBI" id="CHEBI:456216"/>
        <dbReference type="EC" id="2.7.4.2"/>
    </reaction>
    <physiologicalReaction direction="left-to-right" evidence="14">
        <dbReference type="Rhea" id="RHEA:16342"/>
    </physiologicalReaction>
</comment>
<feature type="domain" description="GHMP kinase N-terminal" evidence="16">
    <location>
        <begin position="141"/>
        <end position="206"/>
    </location>
</feature>
<dbReference type="GO" id="GO:0004631">
    <property type="term" value="F:phosphomevalonate kinase activity"/>
    <property type="evidence" value="ECO:0007669"/>
    <property type="project" value="UniProtKB-UniRule"/>
</dbReference>
<dbReference type="SUPFAM" id="SSF55060">
    <property type="entry name" value="GHMP Kinase, C-terminal domain"/>
    <property type="match status" value="1"/>
</dbReference>
<keyword evidence="9 15" id="KW-0752">Steroid biosynthesis</keyword>
<dbReference type="InterPro" id="IPR016005">
    <property type="entry name" value="Erg8"/>
</dbReference>
<dbReference type="AlphaFoldDB" id="A0A292Q4C0"/>
<keyword evidence="10" id="KW-0756">Sterol biosynthesis</keyword>
<reference evidence="17" key="1">
    <citation type="submission" date="2015-10" db="EMBL/GenBank/DDBJ databases">
        <authorList>
            <person name="Regsiter A."/>
            <person name="william w."/>
        </authorList>
    </citation>
    <scope>NUCLEOTIDE SEQUENCE</scope>
    <source>
        <strain evidence="17">Montdore</strain>
    </source>
</reference>
<proteinExistence type="inferred from homology"/>